<protein>
    <submittedName>
        <fullName evidence="3">Ornithine cyclodeaminase</fullName>
    </submittedName>
</protein>
<dbReference type="Proteomes" id="UP000436911">
    <property type="component" value="Unassembled WGS sequence"/>
</dbReference>
<evidence type="ECO:0000256" key="1">
    <source>
        <dbReference type="ARBA" id="ARBA00008903"/>
    </source>
</evidence>
<dbReference type="GO" id="GO:0005737">
    <property type="term" value="C:cytoplasm"/>
    <property type="evidence" value="ECO:0007669"/>
    <property type="project" value="TreeGrafter"/>
</dbReference>
<dbReference type="RefSeq" id="WP_060716532.1">
    <property type="nucleotide sequence ID" value="NZ_CP055267.1"/>
</dbReference>
<comment type="similarity">
    <text evidence="1">Belongs to the ornithine cyclodeaminase/mu-crystallin family.</text>
</comment>
<dbReference type="InterPro" id="IPR023401">
    <property type="entry name" value="ODC_N"/>
</dbReference>
<dbReference type="Gene3D" id="3.40.50.720">
    <property type="entry name" value="NAD(P)-binding Rossmann-like Domain"/>
    <property type="match status" value="1"/>
</dbReference>
<proteinExistence type="inferred from homology"/>
<dbReference type="GeneID" id="60684657"/>
<organism evidence="3 4">
    <name type="scientific">Agrobacterium vitis</name>
    <name type="common">Rhizobium vitis</name>
    <dbReference type="NCBI Taxonomy" id="373"/>
    <lineage>
        <taxon>Bacteria</taxon>
        <taxon>Pseudomonadati</taxon>
        <taxon>Pseudomonadota</taxon>
        <taxon>Alphaproteobacteria</taxon>
        <taxon>Hyphomicrobiales</taxon>
        <taxon>Rhizobiaceae</taxon>
        <taxon>Rhizobium/Agrobacterium group</taxon>
        <taxon>Agrobacterium</taxon>
    </lineage>
</organism>
<dbReference type="EMBL" id="QUSG01000018">
    <property type="protein sequence ID" value="KAA3522391.1"/>
    <property type="molecule type" value="Genomic_DNA"/>
</dbReference>
<dbReference type="PANTHER" id="PTHR13812">
    <property type="entry name" value="KETIMINE REDUCTASE MU-CRYSTALLIN"/>
    <property type="match status" value="1"/>
</dbReference>
<dbReference type="PANTHER" id="PTHR13812:SF19">
    <property type="entry name" value="KETIMINE REDUCTASE MU-CRYSTALLIN"/>
    <property type="match status" value="1"/>
</dbReference>
<evidence type="ECO:0000313" key="4">
    <source>
        <dbReference type="Proteomes" id="UP000436911"/>
    </source>
</evidence>
<reference evidence="3 4" key="1">
    <citation type="submission" date="2018-08" db="EMBL/GenBank/DDBJ databases">
        <title>Genome sequencing of Agrobacterium vitis strain ICMP 10754.</title>
        <authorList>
            <person name="Visnovsky S.B."/>
            <person name="Pitman A.R."/>
        </authorList>
    </citation>
    <scope>NUCLEOTIDE SEQUENCE [LARGE SCALE GENOMIC DNA]</scope>
    <source>
        <strain evidence="3 4">ICMP 10754</strain>
    </source>
</reference>
<dbReference type="InterPro" id="IPR003462">
    <property type="entry name" value="ODC_Mu_crystall"/>
</dbReference>
<evidence type="ECO:0000256" key="2">
    <source>
        <dbReference type="ARBA" id="ARBA00023027"/>
    </source>
</evidence>
<accession>A0A368NGM9</accession>
<keyword evidence="2" id="KW-0520">NAD</keyword>
<comment type="caution">
    <text evidence="3">The sequence shown here is derived from an EMBL/GenBank/DDBJ whole genome shotgun (WGS) entry which is preliminary data.</text>
</comment>
<dbReference type="OrthoDB" id="9809203at2"/>
<dbReference type="AlphaFoldDB" id="A0A368NGM9"/>
<dbReference type="Pfam" id="PF02423">
    <property type="entry name" value="OCD_Mu_crystall"/>
    <property type="match status" value="1"/>
</dbReference>
<dbReference type="SUPFAM" id="SSF51735">
    <property type="entry name" value="NAD(P)-binding Rossmann-fold domains"/>
    <property type="match status" value="1"/>
</dbReference>
<dbReference type="PIRSF" id="PIRSF001439">
    <property type="entry name" value="CryM"/>
    <property type="match status" value="1"/>
</dbReference>
<name>A0A368NGM9_AGRVI</name>
<sequence length="330" mass="35819">MTRSYLHTPALHVLTRAELADIELAPSEVIQIVEEAYLSYANGQSGCPTKLILPLPNDRDSLSYSMLGYDGGTEMLAFKTSYRQGNTNYEKYYPTISLYDDTTGMPFAFMDGLKVGGYRTPASTAIIAKYCGKDGARSALMIGSGRSGVNTLPYLLTAMPQLETLRLFGTHPEGIELSIATFKRYFPDREVELVGDVPEAVAMSDIVVAASGRAAHPRVQTKWLAPGGLLISVASKGVEDGALGEADYKIATNKSQMFEKHRRLASPDGILDVDAELPDIIAGRQSGRRSQEDKVFAFNSGMVITDIPIAHAFATLAIAAGRGRRIELWS</sequence>
<gene>
    <name evidence="3" type="ORF">DXT89_21480</name>
</gene>
<dbReference type="Gene3D" id="3.30.1780.10">
    <property type="entry name" value="ornithine cyclodeaminase, domain 1"/>
    <property type="match status" value="1"/>
</dbReference>
<evidence type="ECO:0000313" key="3">
    <source>
        <dbReference type="EMBL" id="KAA3522391.1"/>
    </source>
</evidence>
<dbReference type="InterPro" id="IPR036291">
    <property type="entry name" value="NAD(P)-bd_dom_sf"/>
</dbReference>